<dbReference type="PANTHER" id="PTHR36307:SF1">
    <property type="entry name" value="FLAGELLA BASAL BODY P-RING FORMATION PROTEIN FLGA"/>
    <property type="match status" value="1"/>
</dbReference>
<dbReference type="PANTHER" id="PTHR36307">
    <property type="entry name" value="FLAGELLA BASAL BODY P-RING FORMATION PROTEIN FLGA"/>
    <property type="match status" value="1"/>
</dbReference>
<dbReference type="Pfam" id="PF13144">
    <property type="entry name" value="ChapFlgA"/>
    <property type="match status" value="1"/>
</dbReference>
<keyword evidence="5 7" id="KW-0574">Periplasm</keyword>
<evidence type="ECO:0000256" key="5">
    <source>
        <dbReference type="ARBA" id="ARBA00022764"/>
    </source>
</evidence>
<comment type="caution">
    <text evidence="9">The sequence shown here is derived from an EMBL/GenBank/DDBJ whole genome shotgun (WGS) entry which is preliminary data.</text>
</comment>
<dbReference type="Gene3D" id="2.30.30.760">
    <property type="match status" value="1"/>
</dbReference>
<name>A0ABV2AYB5_9GAMM</name>
<feature type="chain" id="PRO_5044981491" description="Flagella basal body P-ring formation protein FlgA" evidence="7">
    <location>
        <begin position="17"/>
        <end position="220"/>
    </location>
</feature>
<dbReference type="Gene3D" id="3.90.1210.10">
    <property type="entry name" value="Antifreeze-like/N-acetylneuraminic acid synthase C-terminal domain"/>
    <property type="match status" value="1"/>
</dbReference>
<keyword evidence="9" id="KW-0969">Cilium</keyword>
<dbReference type="InterPro" id="IPR013974">
    <property type="entry name" value="SAF"/>
</dbReference>
<comment type="function">
    <text evidence="6 7">Involved in the assembly process of the P-ring formation. It may associate with FlgF on the rod constituting a structure essential for the P-ring assembly or may act as a modulator protein for the P-ring assembly.</text>
</comment>
<dbReference type="Proteomes" id="UP001460888">
    <property type="component" value="Unassembled WGS sequence"/>
</dbReference>
<evidence type="ECO:0000259" key="8">
    <source>
        <dbReference type="SMART" id="SM00858"/>
    </source>
</evidence>
<evidence type="ECO:0000256" key="7">
    <source>
        <dbReference type="RuleBase" id="RU362063"/>
    </source>
</evidence>
<dbReference type="CDD" id="cd11614">
    <property type="entry name" value="SAF_CpaB_FlgA_like"/>
    <property type="match status" value="1"/>
</dbReference>
<evidence type="ECO:0000256" key="3">
    <source>
        <dbReference type="ARBA" id="ARBA00014754"/>
    </source>
</evidence>
<keyword evidence="9" id="KW-0282">Flagellum</keyword>
<proteinExistence type="inferred from homology"/>
<evidence type="ECO:0000256" key="4">
    <source>
        <dbReference type="ARBA" id="ARBA00022729"/>
    </source>
</evidence>
<feature type="signal peptide" evidence="7">
    <location>
        <begin position="1"/>
        <end position="16"/>
    </location>
</feature>
<keyword evidence="7" id="KW-1005">Bacterial flagellum biogenesis</keyword>
<evidence type="ECO:0000313" key="9">
    <source>
        <dbReference type="EMBL" id="MES1928639.1"/>
    </source>
</evidence>
<sequence>MPTALLCVLAASSAQAATTDMESLLVEYLRSQTDAAAADVRVSVTMPRVAMSECRQPAPFLPGRNTRVAGNLTVGVQCPGDRPGTRYYQARVDVVADYYVAARALMPGTVLGMADLKRESGDLSRLPAGVATRPDALLGMAVTRRVAAGRPLGSYMVKQPVAIERGARVRVIAMGPGFSIATEGKALNAAPLGGEVRVSTNDGAIVSGTSTDQNTVTLRR</sequence>
<protein>
    <recommendedName>
        <fullName evidence="3 7">Flagella basal body P-ring formation protein FlgA</fullName>
    </recommendedName>
</protein>
<evidence type="ECO:0000313" key="10">
    <source>
        <dbReference type="Proteomes" id="UP001460888"/>
    </source>
</evidence>
<dbReference type="InterPro" id="IPR017585">
    <property type="entry name" value="SAF_FlgA"/>
</dbReference>
<dbReference type="NCBIfam" id="TIGR03170">
    <property type="entry name" value="flgA_cterm"/>
    <property type="match status" value="1"/>
</dbReference>
<reference evidence="9 10" key="1">
    <citation type="submission" date="2013-03" db="EMBL/GenBank/DDBJ databases">
        <title>Salinisphaera dokdonensis CL-ES53 Genome Sequencing.</title>
        <authorList>
            <person name="Li C."/>
            <person name="Lai Q."/>
            <person name="Shao Z."/>
        </authorList>
    </citation>
    <scope>NUCLEOTIDE SEQUENCE [LARGE SCALE GENOMIC DNA]</scope>
    <source>
        <strain evidence="9 10">CL-ES53</strain>
    </source>
</reference>
<keyword evidence="4 7" id="KW-0732">Signal</keyword>
<feature type="domain" description="SAF" evidence="8">
    <location>
        <begin position="96"/>
        <end position="158"/>
    </location>
</feature>
<dbReference type="InterPro" id="IPR041231">
    <property type="entry name" value="FlgA_N"/>
</dbReference>
<dbReference type="InterPro" id="IPR039246">
    <property type="entry name" value="Flagellar_FlgA"/>
</dbReference>
<evidence type="ECO:0000256" key="1">
    <source>
        <dbReference type="ARBA" id="ARBA00004418"/>
    </source>
</evidence>
<dbReference type="Pfam" id="PF17656">
    <property type="entry name" value="ChapFlgA_N"/>
    <property type="match status" value="1"/>
</dbReference>
<dbReference type="SMART" id="SM00858">
    <property type="entry name" value="SAF"/>
    <property type="match status" value="1"/>
</dbReference>
<accession>A0ABV2AYB5</accession>
<keyword evidence="9" id="KW-0966">Cell projection</keyword>
<organism evidence="9 10">
    <name type="scientific">Salinisphaera dokdonensis CL-ES53</name>
    <dbReference type="NCBI Taxonomy" id="1304272"/>
    <lineage>
        <taxon>Bacteria</taxon>
        <taxon>Pseudomonadati</taxon>
        <taxon>Pseudomonadota</taxon>
        <taxon>Gammaproteobacteria</taxon>
        <taxon>Salinisphaerales</taxon>
        <taxon>Salinisphaeraceae</taxon>
        <taxon>Salinisphaera</taxon>
    </lineage>
</organism>
<gene>
    <name evidence="9" type="ORF">SADO_05250</name>
</gene>
<dbReference type="EMBL" id="APND01000001">
    <property type="protein sequence ID" value="MES1928639.1"/>
    <property type="molecule type" value="Genomic_DNA"/>
</dbReference>
<evidence type="ECO:0000256" key="2">
    <source>
        <dbReference type="ARBA" id="ARBA00010474"/>
    </source>
</evidence>
<comment type="subcellular location">
    <subcellularLocation>
        <location evidence="1 7">Periplasm</location>
    </subcellularLocation>
</comment>
<keyword evidence="10" id="KW-1185">Reference proteome</keyword>
<evidence type="ECO:0000256" key="6">
    <source>
        <dbReference type="ARBA" id="ARBA00025643"/>
    </source>
</evidence>
<comment type="similarity">
    <text evidence="2 7">Belongs to the FlgA family.</text>
</comment>
<dbReference type="RefSeq" id="WP_353109830.1">
    <property type="nucleotide sequence ID" value="NZ_APND01000001.1"/>
</dbReference>